<accession>A0ABW5XDZ0</accession>
<keyword evidence="1" id="KW-0472">Membrane</keyword>
<feature type="transmembrane region" description="Helical" evidence="1">
    <location>
        <begin position="174"/>
        <end position="192"/>
    </location>
</feature>
<evidence type="ECO:0008006" key="4">
    <source>
        <dbReference type="Google" id="ProtNLM"/>
    </source>
</evidence>
<reference evidence="3" key="1">
    <citation type="journal article" date="2019" name="Int. J. Syst. Evol. Microbiol.">
        <title>The Global Catalogue of Microorganisms (GCM) 10K type strain sequencing project: providing services to taxonomists for standard genome sequencing and annotation.</title>
        <authorList>
            <consortium name="The Broad Institute Genomics Platform"/>
            <consortium name="The Broad Institute Genome Sequencing Center for Infectious Disease"/>
            <person name="Wu L."/>
            <person name="Ma J."/>
        </authorList>
    </citation>
    <scope>NUCLEOTIDE SEQUENCE [LARGE SCALE GENOMIC DNA]</scope>
    <source>
        <strain evidence="3">KCTC 33576</strain>
    </source>
</reference>
<evidence type="ECO:0000256" key="1">
    <source>
        <dbReference type="SAM" id="Phobius"/>
    </source>
</evidence>
<feature type="transmembrane region" description="Helical" evidence="1">
    <location>
        <begin position="16"/>
        <end position="40"/>
    </location>
</feature>
<name>A0ABW5XDZ0_9MICO</name>
<evidence type="ECO:0000313" key="3">
    <source>
        <dbReference type="Proteomes" id="UP001597391"/>
    </source>
</evidence>
<proteinExistence type="predicted"/>
<comment type="caution">
    <text evidence="2">The sequence shown here is derived from an EMBL/GenBank/DDBJ whole genome shotgun (WGS) entry which is preliminary data.</text>
</comment>
<feature type="transmembrane region" description="Helical" evidence="1">
    <location>
        <begin position="94"/>
        <end position="115"/>
    </location>
</feature>
<organism evidence="2 3">
    <name type="scientific">Populibacterium corticicola</name>
    <dbReference type="NCBI Taxonomy" id="1812826"/>
    <lineage>
        <taxon>Bacteria</taxon>
        <taxon>Bacillati</taxon>
        <taxon>Actinomycetota</taxon>
        <taxon>Actinomycetes</taxon>
        <taxon>Micrococcales</taxon>
        <taxon>Jonesiaceae</taxon>
        <taxon>Populibacterium</taxon>
    </lineage>
</organism>
<keyword evidence="1" id="KW-1133">Transmembrane helix</keyword>
<keyword evidence="3" id="KW-1185">Reference proteome</keyword>
<dbReference type="EMBL" id="JBHUOP010000002">
    <property type="protein sequence ID" value="MFD2839963.1"/>
    <property type="molecule type" value="Genomic_DNA"/>
</dbReference>
<sequence>MTTDQLPQRLRKDYTMLLWLLWGAISIGAVTVVGASLTTIRDAIRNTNVPVHVSFDSLQGTAPVGENGQEVAVNIANGTLTVPSMPVAGTAAMLIEHALVLGATLTFVGALYLLFRQVTNGVVFSPRNTKIVDTLAVCAILVTGLAPFFGNMASNAAFAQVSNYTVDNPGGSNAIIGLTAAAGIGFLTSLFFRVGHSLAETSEGLV</sequence>
<feature type="transmembrane region" description="Helical" evidence="1">
    <location>
        <begin position="135"/>
        <end position="154"/>
    </location>
</feature>
<keyword evidence="1" id="KW-0812">Transmembrane</keyword>
<dbReference type="Proteomes" id="UP001597391">
    <property type="component" value="Unassembled WGS sequence"/>
</dbReference>
<protein>
    <recommendedName>
        <fullName evidence="4">DUF2975 domain-containing protein</fullName>
    </recommendedName>
</protein>
<evidence type="ECO:0000313" key="2">
    <source>
        <dbReference type="EMBL" id="MFD2839963.1"/>
    </source>
</evidence>
<dbReference type="RefSeq" id="WP_377465577.1">
    <property type="nucleotide sequence ID" value="NZ_JBHUOP010000002.1"/>
</dbReference>
<gene>
    <name evidence="2" type="ORF">ACFSYH_05180</name>
</gene>